<evidence type="ECO:0000256" key="3">
    <source>
        <dbReference type="ARBA" id="ARBA00022618"/>
    </source>
</evidence>
<feature type="coiled-coil region" evidence="10">
    <location>
        <begin position="149"/>
        <end position="190"/>
    </location>
</feature>
<dbReference type="Pfam" id="PF03980">
    <property type="entry name" value="Nnf1"/>
    <property type="match status" value="1"/>
</dbReference>
<dbReference type="VEuPathDB" id="FungiDB:B1J91_C04851g"/>
<dbReference type="PIRSF" id="PIRSF027153">
    <property type="entry name" value="Nnf1p"/>
    <property type="match status" value="1"/>
</dbReference>
<dbReference type="VEuPathDB" id="FungiDB:GWK60_C04345"/>
<proteinExistence type="predicted"/>
<evidence type="ECO:0000256" key="7">
    <source>
        <dbReference type="ARBA" id="ARBA00023306"/>
    </source>
</evidence>
<evidence type="ECO:0000313" key="11">
    <source>
        <dbReference type="EMBL" id="KTA96116.1"/>
    </source>
</evidence>
<evidence type="ECO:0000313" key="12">
    <source>
        <dbReference type="Proteomes" id="UP000054886"/>
    </source>
</evidence>
<dbReference type="PhylomeDB" id="A0A0W0E1B6"/>
<dbReference type="VEuPathDB" id="FungiDB:GVI51_C04587"/>
<name>A0A0W0E1B6_CANGB</name>
<dbReference type="AlphaFoldDB" id="A0A0W0E1B6"/>
<sequence>MVSAERVRYQRLNQVFDRALAQTVHKLESKERVVSCFPRYSSTLEGSSHLENCQAQLIEFMVRYCEREFQAILEERNVKVKLDELDDLISLAQSRLEERKRQALVTAKRKEGNARPINRDLEQGLSAVDQLSSKKLLAAHLYTLRKDTVAKIDNRLQKVNALNNKIKDEITELEEEIEKSKSNINSLLDDTMGSTALRDQDETLVQGLHDMVLELKENLI</sequence>
<dbReference type="GO" id="GO:0005634">
    <property type="term" value="C:nucleus"/>
    <property type="evidence" value="ECO:0007669"/>
    <property type="project" value="UniProtKB-SubCell"/>
</dbReference>
<gene>
    <name evidence="11" type="ORF">AO440_000566</name>
</gene>
<protein>
    <recommendedName>
        <fullName evidence="9">Kinetochore-associated protein</fullName>
    </recommendedName>
</protein>
<keyword evidence="8 9" id="KW-0137">Centromere</keyword>
<dbReference type="InterPro" id="IPR016851">
    <property type="entry name" value="Nnf1"/>
</dbReference>
<evidence type="ECO:0000256" key="1">
    <source>
        <dbReference type="ARBA" id="ARBA00004629"/>
    </source>
</evidence>
<keyword evidence="3 9" id="KW-0132">Cell division</keyword>
<dbReference type="InterPro" id="IPR007128">
    <property type="entry name" value="PMF1/Nnf1"/>
</dbReference>
<keyword evidence="10" id="KW-0175">Coiled coil</keyword>
<evidence type="ECO:0000256" key="5">
    <source>
        <dbReference type="ARBA" id="ARBA00022838"/>
    </source>
</evidence>
<keyword evidence="5 9" id="KW-0995">Kinetochore</keyword>
<keyword evidence="6 9" id="KW-0539">Nucleus</keyword>
<evidence type="ECO:0000256" key="2">
    <source>
        <dbReference type="ARBA" id="ARBA00022454"/>
    </source>
</evidence>
<dbReference type="VEuPathDB" id="FungiDB:CAGL0C04851g"/>
<evidence type="ECO:0000256" key="8">
    <source>
        <dbReference type="ARBA" id="ARBA00023328"/>
    </source>
</evidence>
<organism evidence="11 12">
    <name type="scientific">Candida glabrata</name>
    <name type="common">Yeast</name>
    <name type="synonym">Torulopsis glabrata</name>
    <dbReference type="NCBI Taxonomy" id="5478"/>
    <lineage>
        <taxon>Eukaryota</taxon>
        <taxon>Fungi</taxon>
        <taxon>Dikarya</taxon>
        <taxon>Ascomycota</taxon>
        <taxon>Saccharomycotina</taxon>
        <taxon>Saccharomycetes</taxon>
        <taxon>Saccharomycetales</taxon>
        <taxon>Saccharomycetaceae</taxon>
        <taxon>Nakaseomyces</taxon>
    </lineage>
</organism>
<dbReference type="OMA" id="SSCFPEY"/>
<comment type="subcellular location">
    <subcellularLocation>
        <location evidence="1 9">Chromosome</location>
        <location evidence="1 9">Centromere</location>
        <location evidence="1 9">Kinetochore</location>
    </subcellularLocation>
    <subcellularLocation>
        <location evidence="9">Nucleus</location>
    </subcellularLocation>
    <text evidence="9">Associated with the kinetochore.</text>
</comment>
<reference evidence="11 12" key="1">
    <citation type="submission" date="2015-10" db="EMBL/GenBank/DDBJ databases">
        <title>Draft genomes sequences of Candida glabrata isolates 1A, 1B, 2A, 2B, 3A and 3B.</title>
        <authorList>
            <person name="Haavelsrud O.E."/>
            <person name="Gaustad P."/>
        </authorList>
    </citation>
    <scope>NUCLEOTIDE SEQUENCE [LARGE SCALE GENOMIC DNA]</scope>
    <source>
        <strain evidence="11">910700640</strain>
    </source>
</reference>
<dbReference type="GO" id="GO:0000444">
    <property type="term" value="C:MIS12/MIND type complex"/>
    <property type="evidence" value="ECO:0007669"/>
    <property type="project" value="UniProtKB-UniRule"/>
</dbReference>
<dbReference type="PANTHER" id="PTHR15459">
    <property type="entry name" value="POLYAMINE-MODULATED FACTOR 1"/>
    <property type="match status" value="1"/>
</dbReference>
<dbReference type="OrthoDB" id="18453at2759"/>
<keyword evidence="2 9" id="KW-0158">Chromosome</keyword>
<accession>A0A0W0E1B6</accession>
<evidence type="ECO:0000256" key="9">
    <source>
        <dbReference type="PIRNR" id="PIRNR027153"/>
    </source>
</evidence>
<keyword evidence="4 9" id="KW-0498">Mitosis</keyword>
<dbReference type="EMBL" id="LLZZ01000174">
    <property type="protein sequence ID" value="KTA96116.1"/>
    <property type="molecule type" value="Genomic_DNA"/>
</dbReference>
<comment type="caution">
    <text evidence="11">The sequence shown here is derived from an EMBL/GenBank/DDBJ whole genome shotgun (WGS) entry which is preliminary data.</text>
</comment>
<dbReference type="PANTHER" id="PTHR15459:SF3">
    <property type="entry name" value="POLYAMINE-MODULATED FACTOR 1"/>
    <property type="match status" value="1"/>
</dbReference>
<dbReference type="Proteomes" id="UP000054886">
    <property type="component" value="Unassembled WGS sequence"/>
</dbReference>
<evidence type="ECO:0000256" key="4">
    <source>
        <dbReference type="ARBA" id="ARBA00022776"/>
    </source>
</evidence>
<dbReference type="GO" id="GO:0007059">
    <property type="term" value="P:chromosome segregation"/>
    <property type="evidence" value="ECO:0007669"/>
    <property type="project" value="UniProtKB-UniRule"/>
</dbReference>
<dbReference type="GO" id="GO:0051301">
    <property type="term" value="P:cell division"/>
    <property type="evidence" value="ECO:0007669"/>
    <property type="project" value="UniProtKB-UniRule"/>
</dbReference>
<evidence type="ECO:0000256" key="6">
    <source>
        <dbReference type="ARBA" id="ARBA00023242"/>
    </source>
</evidence>
<evidence type="ECO:0000256" key="10">
    <source>
        <dbReference type="SAM" id="Coils"/>
    </source>
</evidence>
<keyword evidence="7 9" id="KW-0131">Cell cycle</keyword>